<name>A0A368BK28_9GAMM</name>
<proteinExistence type="predicted"/>
<organism evidence="3 4">
    <name type="scientific">SAR86 cluster bacterium</name>
    <dbReference type="NCBI Taxonomy" id="2030880"/>
    <lineage>
        <taxon>Bacteria</taxon>
        <taxon>Pseudomonadati</taxon>
        <taxon>Pseudomonadota</taxon>
        <taxon>Gammaproteobacteria</taxon>
        <taxon>SAR86 cluster</taxon>
    </lineage>
</organism>
<comment type="caution">
    <text evidence="3">The sequence shown here is derived from an EMBL/GenBank/DDBJ whole genome shotgun (WGS) entry which is preliminary data.</text>
</comment>
<dbReference type="InterPro" id="IPR036866">
    <property type="entry name" value="RibonucZ/Hydroxyglut_hydro"/>
</dbReference>
<dbReference type="Pfam" id="PF23023">
    <property type="entry name" value="Anti-Pycsar_Apyc1"/>
    <property type="match status" value="1"/>
</dbReference>
<dbReference type="InterPro" id="IPR001279">
    <property type="entry name" value="Metallo-B-lactamas"/>
</dbReference>
<dbReference type="PANTHER" id="PTHR46018">
    <property type="entry name" value="ZINC PHOSPHODIESTERASE ELAC PROTEIN 1"/>
    <property type="match status" value="1"/>
</dbReference>
<dbReference type="PANTHER" id="PTHR46018:SF2">
    <property type="entry name" value="ZINC PHOSPHODIESTERASE ELAC PROTEIN 1"/>
    <property type="match status" value="1"/>
</dbReference>
<dbReference type="InterPro" id="IPR044094">
    <property type="entry name" value="AtsA-like_MBL-fold"/>
</dbReference>
<protein>
    <submittedName>
        <fullName evidence="3">MBL fold metallo-hydrolase</fullName>
    </submittedName>
</protein>
<dbReference type="CDD" id="cd07719">
    <property type="entry name" value="arylsulfatase_AtsA-like_MBL-fold"/>
    <property type="match status" value="1"/>
</dbReference>
<dbReference type="SMART" id="SM00849">
    <property type="entry name" value="Lactamase_B"/>
    <property type="match status" value="1"/>
</dbReference>
<evidence type="ECO:0000313" key="4">
    <source>
        <dbReference type="Proteomes" id="UP000252147"/>
    </source>
</evidence>
<dbReference type="SUPFAM" id="SSF56281">
    <property type="entry name" value="Metallo-hydrolase/oxidoreductase"/>
    <property type="match status" value="1"/>
</dbReference>
<accession>A0A368BK28</accession>
<gene>
    <name evidence="3" type="ORF">DBW97_04675</name>
</gene>
<dbReference type="GO" id="GO:0042781">
    <property type="term" value="F:3'-tRNA processing endoribonuclease activity"/>
    <property type="evidence" value="ECO:0007669"/>
    <property type="project" value="TreeGrafter"/>
</dbReference>
<evidence type="ECO:0000259" key="2">
    <source>
        <dbReference type="SMART" id="SM00849"/>
    </source>
</evidence>
<evidence type="ECO:0000313" key="3">
    <source>
        <dbReference type="EMBL" id="RCL37660.1"/>
    </source>
</evidence>
<dbReference type="EMBL" id="QOPD01000008">
    <property type="protein sequence ID" value="RCL37660.1"/>
    <property type="molecule type" value="Genomic_DNA"/>
</dbReference>
<feature type="domain" description="Metallo-beta-lactamase" evidence="2">
    <location>
        <begin position="68"/>
        <end position="276"/>
    </location>
</feature>
<sequence length="359" mass="40383">MKLLRNTVIVLVLLVIALWLAIKVPAVQNHVYERAIKMRLFATLQEEKEDTLSATVCGSGSPLASNSAQACILIKAGEDLYVVDVGDGSVANLSRWNTPFEDVKAVFITHNHSDHISDLADLHLMTWVTRERESKLTVYGPEGIEDVTKGFEMTYKHDYEFRNAHHGDLVTPLDVVGFNPITIQDESVIFDNGDLQVTAFRVEHEPVDPAYGFRFDYKGRSIVISGDTNYSTNLIKNSQKADVLFHEAISLDLTRRMSKTLADLGEEFDNNIARYGSKIFTDIENYHATPLEVAEIASLSNVDMLVYYHLTPTPQPPIDKIMADIIFRGVDENFSNWEYAIDGTKVILPINSKKIIFNK</sequence>
<keyword evidence="1 3" id="KW-0378">Hydrolase</keyword>
<dbReference type="AlphaFoldDB" id="A0A368BK28"/>
<dbReference type="Proteomes" id="UP000252147">
    <property type="component" value="Unassembled WGS sequence"/>
</dbReference>
<dbReference type="Gene3D" id="3.60.15.10">
    <property type="entry name" value="Ribonuclease Z/Hydroxyacylglutathione hydrolase-like"/>
    <property type="match status" value="1"/>
</dbReference>
<evidence type="ECO:0000256" key="1">
    <source>
        <dbReference type="ARBA" id="ARBA00022801"/>
    </source>
</evidence>
<reference evidence="3 4" key="1">
    <citation type="journal article" date="2018" name="Microbiome">
        <title>Fine metagenomic profile of the Mediterranean stratified and mixed water columns revealed by assembly and recruitment.</title>
        <authorList>
            <person name="Haro-Moreno J.M."/>
            <person name="Lopez-Perez M."/>
            <person name="De La Torre J.R."/>
            <person name="Picazo A."/>
            <person name="Camacho A."/>
            <person name="Rodriguez-Valera F."/>
        </authorList>
    </citation>
    <scope>NUCLEOTIDE SEQUENCE [LARGE SCALE GENOMIC DNA]</scope>
    <source>
        <strain evidence="3">MED-G83</strain>
    </source>
</reference>